<feature type="non-terminal residue" evidence="2">
    <location>
        <position position="56"/>
    </location>
</feature>
<dbReference type="Pfam" id="PF06350">
    <property type="entry name" value="HSL_N"/>
    <property type="match status" value="1"/>
</dbReference>
<dbReference type="AlphaFoldDB" id="A0A852JH26"/>
<feature type="domain" description="Hormone-sensitive lipase N-terminal" evidence="1">
    <location>
        <begin position="6"/>
        <end position="55"/>
    </location>
</feature>
<dbReference type="GO" id="GO:0016298">
    <property type="term" value="F:lipase activity"/>
    <property type="evidence" value="ECO:0007669"/>
    <property type="project" value="InterPro"/>
</dbReference>
<dbReference type="GO" id="GO:0016042">
    <property type="term" value="P:lipid catabolic process"/>
    <property type="evidence" value="ECO:0007669"/>
    <property type="project" value="InterPro"/>
</dbReference>
<evidence type="ECO:0000259" key="1">
    <source>
        <dbReference type="Pfam" id="PF06350"/>
    </source>
</evidence>
<comment type="caution">
    <text evidence="2">The sequence shown here is derived from an EMBL/GenBank/DDBJ whole genome shotgun (WGS) entry which is preliminary data.</text>
</comment>
<evidence type="ECO:0000313" key="3">
    <source>
        <dbReference type="Proteomes" id="UP000618746"/>
    </source>
</evidence>
<organism evidence="2 3">
    <name type="scientific">Spizella passerina</name>
    <name type="common">Chipping sparrow</name>
    <dbReference type="NCBI Taxonomy" id="40210"/>
    <lineage>
        <taxon>Eukaryota</taxon>
        <taxon>Metazoa</taxon>
        <taxon>Chordata</taxon>
        <taxon>Craniata</taxon>
        <taxon>Vertebrata</taxon>
        <taxon>Euteleostomi</taxon>
        <taxon>Archelosauria</taxon>
        <taxon>Archosauria</taxon>
        <taxon>Dinosauria</taxon>
        <taxon>Saurischia</taxon>
        <taxon>Theropoda</taxon>
        <taxon>Coelurosauria</taxon>
        <taxon>Aves</taxon>
        <taxon>Neognathae</taxon>
        <taxon>Neoaves</taxon>
        <taxon>Telluraves</taxon>
        <taxon>Australaves</taxon>
        <taxon>Passeriformes</taxon>
        <taxon>Passerellidae</taxon>
        <taxon>Spizella</taxon>
    </lineage>
</organism>
<protein>
    <submittedName>
        <fullName evidence="2">LIPS lipase</fullName>
    </submittedName>
</protein>
<feature type="non-terminal residue" evidence="2">
    <location>
        <position position="1"/>
    </location>
</feature>
<reference evidence="2" key="1">
    <citation type="submission" date="2020-02" db="EMBL/GenBank/DDBJ databases">
        <title>Bird 10,000 Genomes (B10K) Project - Family phase.</title>
        <authorList>
            <person name="Zhang G."/>
        </authorList>
    </citation>
    <scope>NUCLEOTIDE SEQUENCE</scope>
    <source>
        <strain evidence="2">B10K-DU-023-52</strain>
        <tissue evidence="2">Mixed tissue sample</tissue>
    </source>
</reference>
<evidence type="ECO:0000313" key="2">
    <source>
        <dbReference type="EMBL" id="NXX64482.1"/>
    </source>
</evidence>
<dbReference type="OrthoDB" id="408631at2759"/>
<dbReference type="InterPro" id="IPR010468">
    <property type="entry name" value="HSL_N"/>
</dbReference>
<sequence length="56" mass="5879">ASTPVSAPSRRLAAAFSSLLHHGRHLGPALARLARIAPNFDLDASTPGNGYRSLLE</sequence>
<dbReference type="Proteomes" id="UP000618746">
    <property type="component" value="Unassembled WGS sequence"/>
</dbReference>
<proteinExistence type="predicted"/>
<gene>
    <name evidence="2" type="primary">Lipe</name>
    <name evidence="2" type="ORF">SPIPAS_R09815</name>
</gene>
<keyword evidence="3" id="KW-1185">Reference proteome</keyword>
<dbReference type="GO" id="GO:0008203">
    <property type="term" value="P:cholesterol metabolic process"/>
    <property type="evidence" value="ECO:0007669"/>
    <property type="project" value="InterPro"/>
</dbReference>
<dbReference type="EMBL" id="WBNQ01001750">
    <property type="protein sequence ID" value="NXX64482.1"/>
    <property type="molecule type" value="Genomic_DNA"/>
</dbReference>
<accession>A0A852JH26</accession>
<name>A0A852JH26_SPIPA</name>